<dbReference type="EMBL" id="QRAP01000008">
    <property type="protein sequence ID" value="RDK87746.1"/>
    <property type="molecule type" value="Genomic_DNA"/>
</dbReference>
<evidence type="ECO:0000313" key="2">
    <source>
        <dbReference type="EMBL" id="RDK87746.1"/>
    </source>
</evidence>
<evidence type="ECO:0000313" key="3">
    <source>
        <dbReference type="Proteomes" id="UP000254848"/>
    </source>
</evidence>
<dbReference type="InterPro" id="IPR009057">
    <property type="entry name" value="Homeodomain-like_sf"/>
</dbReference>
<protein>
    <submittedName>
        <fullName evidence="2">Regulatory Fis family protein</fullName>
    </submittedName>
</protein>
<dbReference type="Pfam" id="PF02954">
    <property type="entry name" value="HTH_8"/>
    <property type="match status" value="1"/>
</dbReference>
<name>A0A370QHB4_9GAMM</name>
<dbReference type="Gene3D" id="1.10.10.60">
    <property type="entry name" value="Homeodomain-like"/>
    <property type="match status" value="1"/>
</dbReference>
<dbReference type="Proteomes" id="UP000254848">
    <property type="component" value="Unassembled WGS sequence"/>
</dbReference>
<dbReference type="SUPFAM" id="SSF46689">
    <property type="entry name" value="Homeodomain-like"/>
    <property type="match status" value="1"/>
</dbReference>
<reference evidence="2 3" key="1">
    <citation type="submission" date="2018-07" db="EMBL/GenBank/DDBJ databases">
        <title>Genomic Encyclopedia of Type Strains, Phase IV (KMG-IV): sequencing the most valuable type-strain genomes for metagenomic binning, comparative biology and taxonomic classification.</title>
        <authorList>
            <person name="Goeker M."/>
        </authorList>
    </citation>
    <scope>NUCLEOTIDE SEQUENCE [LARGE SCALE GENOMIC DNA]</scope>
    <source>
        <strain evidence="2 3">DSM 103736</strain>
    </source>
</reference>
<dbReference type="RefSeq" id="WP_115459513.1">
    <property type="nucleotide sequence ID" value="NZ_QRAP01000008.1"/>
</dbReference>
<gene>
    <name evidence="2" type="ORF">C8D90_10813</name>
</gene>
<accession>A0A370QHB4</accession>
<proteinExistence type="predicted"/>
<dbReference type="InterPro" id="IPR002197">
    <property type="entry name" value="HTH_Fis"/>
</dbReference>
<dbReference type="OrthoDB" id="6622728at2"/>
<evidence type="ECO:0000259" key="1">
    <source>
        <dbReference type="Pfam" id="PF02954"/>
    </source>
</evidence>
<dbReference type="AlphaFoldDB" id="A0A370QHB4"/>
<feature type="domain" description="DNA binding HTH" evidence="1">
    <location>
        <begin position="221"/>
        <end position="261"/>
    </location>
</feature>
<comment type="caution">
    <text evidence="2">The sequence shown here is derived from an EMBL/GenBank/DDBJ whole genome shotgun (WGS) entry which is preliminary data.</text>
</comment>
<organism evidence="2 3">
    <name type="scientific">Enterobacillus tribolii</name>
    <dbReference type="NCBI Taxonomy" id="1487935"/>
    <lineage>
        <taxon>Bacteria</taxon>
        <taxon>Pseudomonadati</taxon>
        <taxon>Pseudomonadota</taxon>
        <taxon>Gammaproteobacteria</taxon>
        <taxon>Enterobacterales</taxon>
        <taxon>Hafniaceae</taxon>
        <taxon>Enterobacillus</taxon>
    </lineage>
</organism>
<dbReference type="GO" id="GO:0043565">
    <property type="term" value="F:sequence-specific DNA binding"/>
    <property type="evidence" value="ECO:0007669"/>
    <property type="project" value="InterPro"/>
</dbReference>
<keyword evidence="3" id="KW-1185">Reference proteome</keyword>
<sequence>MRRRLKSVLALLESNTQEQLVFNFLDVNQRRPRFAALMTGMVNAAEERMECYAVSDTRDINIQRFEASLHDVNHPLIHVLRNGIATTWQTLHRGVRIEEARFRHFVYELPGECGLYVRPLFDHNAAACGVVAAFSNQPEAYGKPNSVFSLSCELLQYQLKKIMELDQLRRHLRQIQDVFQAQRQKQMQLDALITELSSATPKALSGIARDYSDIDDLYAALEEFESEILTQRLRQFGADKKRVATSLNLSPRTLSYKLTKYRCEV</sequence>